<evidence type="ECO:0000256" key="2">
    <source>
        <dbReference type="ARBA" id="ARBA00022448"/>
    </source>
</evidence>
<evidence type="ECO:0000256" key="3">
    <source>
        <dbReference type="ARBA" id="ARBA00022475"/>
    </source>
</evidence>
<evidence type="ECO:0000313" key="12">
    <source>
        <dbReference type="EMBL" id="MSS81412.1"/>
    </source>
</evidence>
<proteinExistence type="inferred from homology"/>
<evidence type="ECO:0000256" key="8">
    <source>
        <dbReference type="ARBA" id="ARBA00038436"/>
    </source>
</evidence>
<dbReference type="EMBL" id="VULN01000002">
    <property type="protein sequence ID" value="MSS81412.1"/>
    <property type="molecule type" value="Genomic_DNA"/>
</dbReference>
<dbReference type="InterPro" id="IPR007387">
    <property type="entry name" value="TRAP_DctQ"/>
</dbReference>
<name>A0A6N7VYW8_ACIFE</name>
<keyword evidence="4" id="KW-0997">Cell inner membrane</keyword>
<comment type="subcellular location">
    <subcellularLocation>
        <location evidence="1">Cell inner membrane</location>
        <topology evidence="1">Multi-pass membrane protein</topology>
    </subcellularLocation>
</comment>
<keyword evidence="3" id="KW-1003">Cell membrane</keyword>
<evidence type="ECO:0000256" key="5">
    <source>
        <dbReference type="ARBA" id="ARBA00022692"/>
    </source>
</evidence>
<feature type="transmembrane region" description="Helical" evidence="10">
    <location>
        <begin position="108"/>
        <end position="127"/>
    </location>
</feature>
<evidence type="ECO:0000256" key="6">
    <source>
        <dbReference type="ARBA" id="ARBA00022989"/>
    </source>
</evidence>
<evidence type="ECO:0000256" key="9">
    <source>
        <dbReference type="SAM" id="Coils"/>
    </source>
</evidence>
<feature type="transmembrane region" description="Helical" evidence="10">
    <location>
        <begin position="74"/>
        <end position="96"/>
    </location>
</feature>
<comment type="similarity">
    <text evidence="8">Belongs to the TRAP transporter small permease family.</text>
</comment>
<dbReference type="PANTHER" id="PTHR35011:SF2">
    <property type="entry name" value="2,3-DIKETO-L-GULONATE TRAP TRANSPORTER SMALL PERMEASE PROTEIN YIAM"/>
    <property type="match status" value="1"/>
</dbReference>
<evidence type="ECO:0000256" key="10">
    <source>
        <dbReference type="SAM" id="Phobius"/>
    </source>
</evidence>
<evidence type="ECO:0000259" key="11">
    <source>
        <dbReference type="Pfam" id="PF04290"/>
    </source>
</evidence>
<reference evidence="12 13" key="1">
    <citation type="submission" date="2019-08" db="EMBL/GenBank/DDBJ databases">
        <title>In-depth cultivation of the pig gut microbiome towards novel bacterial diversity and tailored functional studies.</title>
        <authorList>
            <person name="Wylensek D."/>
            <person name="Hitch T.C.A."/>
            <person name="Clavel T."/>
        </authorList>
    </citation>
    <scope>NUCLEOTIDE SEQUENCE [LARGE SCALE GENOMIC DNA]</scope>
    <source>
        <strain evidence="12 13">WCA-389-WT-5B</strain>
    </source>
</reference>
<evidence type="ECO:0000256" key="1">
    <source>
        <dbReference type="ARBA" id="ARBA00004429"/>
    </source>
</evidence>
<sequence>MERNKMENVKESSKAVQRNSVNALIHWLDLHLEETFLVVMLVLIAGITMLQVIVRKIPGMASLTWAEELCRFLWIWSVFLSLPYTIRMDSMLRVGVLKDMLPETLRKVLNLVVDGITLGCMGVLGLYAVEVVSVIAESHEISPAMQWSMAFVYSFMVLGFFLGVVRSVQMLWIHVQHLQEKELSTLEQTLQDAADEAALAREGDD</sequence>
<keyword evidence="6 10" id="KW-1133">Transmembrane helix</keyword>
<evidence type="ECO:0000313" key="13">
    <source>
        <dbReference type="Proteomes" id="UP000441455"/>
    </source>
</evidence>
<evidence type="ECO:0000256" key="7">
    <source>
        <dbReference type="ARBA" id="ARBA00023136"/>
    </source>
</evidence>
<dbReference type="Pfam" id="PF04290">
    <property type="entry name" value="DctQ"/>
    <property type="match status" value="1"/>
</dbReference>
<dbReference type="OrthoDB" id="9814265at2"/>
<protein>
    <submittedName>
        <fullName evidence="12">TRAP transporter small permease</fullName>
    </submittedName>
</protein>
<feature type="coiled-coil region" evidence="9">
    <location>
        <begin position="176"/>
        <end position="203"/>
    </location>
</feature>
<keyword evidence="7 10" id="KW-0472">Membrane</keyword>
<dbReference type="PANTHER" id="PTHR35011">
    <property type="entry name" value="2,3-DIKETO-L-GULONATE TRAP TRANSPORTER SMALL PERMEASE PROTEIN YIAM"/>
    <property type="match status" value="1"/>
</dbReference>
<keyword evidence="2" id="KW-0813">Transport</keyword>
<keyword evidence="5 10" id="KW-0812">Transmembrane</keyword>
<dbReference type="InterPro" id="IPR055348">
    <property type="entry name" value="DctQ"/>
</dbReference>
<organism evidence="12 13">
    <name type="scientific">Acidaminococcus fermentans</name>
    <dbReference type="NCBI Taxonomy" id="905"/>
    <lineage>
        <taxon>Bacteria</taxon>
        <taxon>Bacillati</taxon>
        <taxon>Bacillota</taxon>
        <taxon>Negativicutes</taxon>
        <taxon>Acidaminococcales</taxon>
        <taxon>Acidaminococcaceae</taxon>
        <taxon>Acidaminococcus</taxon>
    </lineage>
</organism>
<keyword evidence="9" id="KW-0175">Coiled coil</keyword>
<gene>
    <name evidence="12" type="ORF">FX155_02105</name>
</gene>
<dbReference type="GO" id="GO:0005886">
    <property type="term" value="C:plasma membrane"/>
    <property type="evidence" value="ECO:0007669"/>
    <property type="project" value="UniProtKB-SubCell"/>
</dbReference>
<evidence type="ECO:0000256" key="4">
    <source>
        <dbReference type="ARBA" id="ARBA00022519"/>
    </source>
</evidence>
<accession>A0A6N7VYW8</accession>
<dbReference type="GO" id="GO:0015740">
    <property type="term" value="P:C4-dicarboxylate transport"/>
    <property type="evidence" value="ECO:0007669"/>
    <property type="project" value="TreeGrafter"/>
</dbReference>
<feature type="transmembrane region" description="Helical" evidence="10">
    <location>
        <begin position="35"/>
        <end position="54"/>
    </location>
</feature>
<dbReference type="GO" id="GO:0022857">
    <property type="term" value="F:transmembrane transporter activity"/>
    <property type="evidence" value="ECO:0007669"/>
    <property type="project" value="TreeGrafter"/>
</dbReference>
<dbReference type="Proteomes" id="UP000441455">
    <property type="component" value="Unassembled WGS sequence"/>
</dbReference>
<comment type="caution">
    <text evidence="12">The sequence shown here is derived from an EMBL/GenBank/DDBJ whole genome shotgun (WGS) entry which is preliminary data.</text>
</comment>
<feature type="domain" description="Tripartite ATP-independent periplasmic transporters DctQ component" evidence="11">
    <location>
        <begin position="44"/>
        <end position="173"/>
    </location>
</feature>
<dbReference type="AlphaFoldDB" id="A0A6N7VYW8"/>
<feature type="transmembrane region" description="Helical" evidence="10">
    <location>
        <begin position="147"/>
        <end position="165"/>
    </location>
</feature>